<dbReference type="EC" id="2.7.1.67" evidence="2"/>
<proteinExistence type="inferred from homology"/>
<sequence length="625" mass="69218">MSPNLDSAIKSQVPALLLRRLFSTSRRDEAKQLSSSPAPAPVGRRRVFVQTETGCVLGMDLDRGDNAHTVKRRLQLALNVPTGETSLTFGDRILENDLSFIRPDSPLLLTRNSINRSCSTPCLCPVSKDFEQKDCSGLVEVLGCSSSCDRVKRLVDDVVTAIRNGVDPVPISSGLGGSYYFRNVSGDRVAIVKPTDEEPFAPNNPKGFVGRALGQPGLKKSVRVGETGFREVAAYLLDHENFANVPATALVKITHAIFNINCPVNGGSPAPAPAHDQKQQVNSKIASFQQFIAHDFDASDHGTSSFPVAAVHRIGILDIRIFNTDRHAGNVLVRKLNGGTGRFGCQTELFPIDHGMCLPENLEDPYFEWIHWAQASIPFSEEELEYIRNLDPGKDVMMLRRELPMIREACLRVLVLCTIFLKEAAAFGLCLAEIGEMMTREFRGMEEEPSQLEVVCMEARKRVAEWEPFSATAEQEDDTDFQFSMDMLGEYNDVNRSPRFNGSGFKASSFRSPLSKLVESVDEGNDGHEDQNESDRVFYTGWDTPNIPSKAIGQNGSATKSAMNRSADEQLASSMCFVKLSDMSADEWNVFLQKFQEMLKEALHERARAAAGQRMKQRLGTSCKF</sequence>
<name>A0A3L6QA42_PANMI</name>
<accession>A0A3L6QA42</accession>
<keyword evidence="4" id="KW-0547">Nucleotide-binding</keyword>
<dbReference type="InterPro" id="IPR000403">
    <property type="entry name" value="PI3/4_kinase_cat_dom"/>
</dbReference>
<organism evidence="8 9">
    <name type="scientific">Panicum miliaceum</name>
    <name type="common">Proso millet</name>
    <name type="synonym">Broomcorn millet</name>
    <dbReference type="NCBI Taxonomy" id="4540"/>
    <lineage>
        <taxon>Eukaryota</taxon>
        <taxon>Viridiplantae</taxon>
        <taxon>Streptophyta</taxon>
        <taxon>Embryophyta</taxon>
        <taxon>Tracheophyta</taxon>
        <taxon>Spermatophyta</taxon>
        <taxon>Magnoliopsida</taxon>
        <taxon>Liliopsida</taxon>
        <taxon>Poales</taxon>
        <taxon>Poaceae</taxon>
        <taxon>PACMAD clade</taxon>
        <taxon>Panicoideae</taxon>
        <taxon>Panicodae</taxon>
        <taxon>Paniceae</taxon>
        <taxon>Panicinae</taxon>
        <taxon>Panicum</taxon>
        <taxon>Panicum sect. Panicum</taxon>
    </lineage>
</organism>
<evidence type="ECO:0000313" key="9">
    <source>
        <dbReference type="Proteomes" id="UP000275267"/>
    </source>
</evidence>
<dbReference type="GO" id="GO:0004430">
    <property type="term" value="F:1-phosphatidylinositol 4-kinase activity"/>
    <property type="evidence" value="ECO:0007669"/>
    <property type="project" value="UniProtKB-EC"/>
</dbReference>
<evidence type="ECO:0000256" key="5">
    <source>
        <dbReference type="ARBA" id="ARBA00022777"/>
    </source>
</evidence>
<protein>
    <recommendedName>
        <fullName evidence="2">1-phosphatidylinositol 4-kinase</fullName>
        <ecNumber evidence="2">2.7.1.67</ecNumber>
    </recommendedName>
</protein>
<evidence type="ECO:0000256" key="1">
    <source>
        <dbReference type="ARBA" id="ARBA00008941"/>
    </source>
</evidence>
<dbReference type="PROSITE" id="PS50290">
    <property type="entry name" value="PI3_4_KINASE_3"/>
    <property type="match status" value="1"/>
</dbReference>
<evidence type="ECO:0000259" key="7">
    <source>
        <dbReference type="PROSITE" id="PS50290"/>
    </source>
</evidence>
<dbReference type="GO" id="GO:0005524">
    <property type="term" value="F:ATP binding"/>
    <property type="evidence" value="ECO:0007669"/>
    <property type="project" value="UniProtKB-KW"/>
</dbReference>
<comment type="caution">
    <text evidence="8">The sequence shown here is derived from an EMBL/GenBank/DDBJ whole genome shotgun (WGS) entry which is preliminary data.</text>
</comment>
<dbReference type="Proteomes" id="UP000275267">
    <property type="component" value="Unassembled WGS sequence"/>
</dbReference>
<dbReference type="OrthoDB" id="5839at2759"/>
<dbReference type="AlphaFoldDB" id="A0A3L6QA42"/>
<dbReference type="InterPro" id="IPR044571">
    <property type="entry name" value="P4KG1-8"/>
</dbReference>
<reference evidence="9" key="1">
    <citation type="journal article" date="2019" name="Nat. Commun.">
        <title>The genome of broomcorn millet.</title>
        <authorList>
            <person name="Zou C."/>
            <person name="Miki D."/>
            <person name="Li D."/>
            <person name="Tang Q."/>
            <person name="Xiao L."/>
            <person name="Rajput S."/>
            <person name="Deng P."/>
            <person name="Jia W."/>
            <person name="Huang R."/>
            <person name="Zhang M."/>
            <person name="Sun Y."/>
            <person name="Hu J."/>
            <person name="Fu X."/>
            <person name="Schnable P.S."/>
            <person name="Li F."/>
            <person name="Zhang H."/>
            <person name="Feng B."/>
            <person name="Zhu X."/>
            <person name="Liu R."/>
            <person name="Schnable J.C."/>
            <person name="Zhu J.-K."/>
            <person name="Zhang H."/>
        </authorList>
    </citation>
    <scope>NUCLEOTIDE SEQUENCE [LARGE SCALE GENOMIC DNA]</scope>
</reference>
<evidence type="ECO:0000256" key="6">
    <source>
        <dbReference type="ARBA" id="ARBA00022840"/>
    </source>
</evidence>
<evidence type="ECO:0000256" key="2">
    <source>
        <dbReference type="ARBA" id="ARBA00012169"/>
    </source>
</evidence>
<feature type="domain" description="PI3K/PI4K catalytic" evidence="7">
    <location>
        <begin position="165"/>
        <end position="471"/>
    </location>
</feature>
<keyword evidence="5" id="KW-0418">Kinase</keyword>
<gene>
    <name evidence="8" type="ORF">C2845_PM15G24760</name>
</gene>
<dbReference type="PANTHER" id="PTHR45800">
    <property type="entry name" value="PHOSPHATIDYLINOSITOL 4-KINASE GAMMA"/>
    <property type="match status" value="1"/>
</dbReference>
<keyword evidence="3" id="KW-0808">Transferase</keyword>
<evidence type="ECO:0000256" key="3">
    <source>
        <dbReference type="ARBA" id="ARBA00022679"/>
    </source>
</evidence>
<keyword evidence="9" id="KW-1185">Reference proteome</keyword>
<dbReference type="EMBL" id="PQIB02000013">
    <property type="protein sequence ID" value="RLM74496.1"/>
    <property type="molecule type" value="Genomic_DNA"/>
</dbReference>
<evidence type="ECO:0000256" key="4">
    <source>
        <dbReference type="ARBA" id="ARBA00022741"/>
    </source>
</evidence>
<dbReference type="Pfam" id="PF00454">
    <property type="entry name" value="PI3_PI4_kinase"/>
    <property type="match status" value="1"/>
</dbReference>
<evidence type="ECO:0000313" key="8">
    <source>
        <dbReference type="EMBL" id="RLM74496.1"/>
    </source>
</evidence>
<keyword evidence="6" id="KW-0067">ATP-binding</keyword>
<comment type="similarity">
    <text evidence="1">Belongs to the PI3/PI4-kinase family. Type II PI4K subfamily.</text>
</comment>
<dbReference type="STRING" id="4540.A0A3L6QA42"/>
<dbReference type="CDD" id="cd17039">
    <property type="entry name" value="Ubl_ubiquitin_like"/>
    <property type="match status" value="1"/>
</dbReference>
<dbReference type="PANTHER" id="PTHR45800:SF19">
    <property type="entry name" value="1-PHOSPHATIDYLINOSITOL 4-KINASE"/>
    <property type="match status" value="1"/>
</dbReference>